<dbReference type="PANTHER" id="PTHR24238">
    <property type="entry name" value="G-PROTEIN COUPLED RECEPTOR"/>
    <property type="match status" value="1"/>
</dbReference>
<evidence type="ECO:0000256" key="8">
    <source>
        <dbReference type="ARBA" id="ARBA00023224"/>
    </source>
</evidence>
<feature type="transmembrane region" description="Helical" evidence="9">
    <location>
        <begin position="45"/>
        <end position="67"/>
    </location>
</feature>
<reference evidence="11" key="1">
    <citation type="submission" date="2020-08" db="EMBL/GenBank/DDBJ databases">
        <title>Multicomponent nature underlies the extraordinary mechanical properties of spider dragline silk.</title>
        <authorList>
            <person name="Kono N."/>
            <person name="Nakamura H."/>
            <person name="Mori M."/>
            <person name="Yoshida Y."/>
            <person name="Ohtoshi R."/>
            <person name="Malay A.D."/>
            <person name="Moran D.A.P."/>
            <person name="Tomita M."/>
            <person name="Numata K."/>
            <person name="Arakawa K."/>
        </authorList>
    </citation>
    <scope>NUCLEOTIDE SEQUENCE</scope>
</reference>
<dbReference type="InterPro" id="IPR000276">
    <property type="entry name" value="GPCR_Rhodpsn"/>
</dbReference>
<keyword evidence="12" id="KW-1185">Reference proteome</keyword>
<keyword evidence="8" id="KW-0807">Transducer</keyword>
<dbReference type="AlphaFoldDB" id="A0A8X6T6B7"/>
<keyword evidence="5" id="KW-0297">G-protein coupled receptor</keyword>
<dbReference type="InterPro" id="IPR021109">
    <property type="entry name" value="Peptidase_aspartic_dom_sf"/>
</dbReference>
<keyword evidence="7" id="KW-0675">Receptor</keyword>
<accession>A0A8X6T6B7</accession>
<evidence type="ECO:0000313" key="11">
    <source>
        <dbReference type="EMBL" id="GFS79709.1"/>
    </source>
</evidence>
<keyword evidence="6 9" id="KW-0472">Membrane</keyword>
<evidence type="ECO:0000256" key="6">
    <source>
        <dbReference type="ARBA" id="ARBA00023136"/>
    </source>
</evidence>
<evidence type="ECO:0000313" key="12">
    <source>
        <dbReference type="Proteomes" id="UP000887013"/>
    </source>
</evidence>
<dbReference type="GO" id="GO:0005886">
    <property type="term" value="C:plasma membrane"/>
    <property type="evidence" value="ECO:0007669"/>
    <property type="project" value="TreeGrafter"/>
</dbReference>
<feature type="non-terminal residue" evidence="11">
    <location>
        <position position="365"/>
    </location>
</feature>
<evidence type="ECO:0000256" key="1">
    <source>
        <dbReference type="ARBA" id="ARBA00004141"/>
    </source>
</evidence>
<dbReference type="GO" id="GO:0008188">
    <property type="term" value="F:neuropeptide receptor activity"/>
    <property type="evidence" value="ECO:0007669"/>
    <property type="project" value="TreeGrafter"/>
</dbReference>
<proteinExistence type="inferred from homology"/>
<evidence type="ECO:0000256" key="3">
    <source>
        <dbReference type="ARBA" id="ARBA00022692"/>
    </source>
</evidence>
<feature type="transmembrane region" description="Helical" evidence="9">
    <location>
        <begin position="79"/>
        <end position="98"/>
    </location>
</feature>
<feature type="domain" description="G-protein coupled receptors family 1 profile" evidence="10">
    <location>
        <begin position="57"/>
        <end position="116"/>
    </location>
</feature>
<evidence type="ECO:0000256" key="5">
    <source>
        <dbReference type="ARBA" id="ARBA00023040"/>
    </source>
</evidence>
<dbReference type="Proteomes" id="UP000887013">
    <property type="component" value="Unassembled WGS sequence"/>
</dbReference>
<protein>
    <submittedName>
        <fullName evidence="11">Integrase catalytic domain-containing protein</fullName>
    </submittedName>
</protein>
<comment type="subcellular location">
    <subcellularLocation>
        <location evidence="1">Membrane</location>
        <topology evidence="1">Multi-pass membrane protein</topology>
    </subcellularLocation>
</comment>
<keyword evidence="3 9" id="KW-0812">Transmembrane</keyword>
<dbReference type="OrthoDB" id="5967017at2759"/>
<dbReference type="PRINTS" id="PR00237">
    <property type="entry name" value="GPCRRHODOPSN"/>
</dbReference>
<sequence length="365" mass="41384">MSHLDIPEENFEDKVSDLEQNFTDFNFSEEASNDSLWWEVYLKTFVYIVIVFVALTGNLLIITTLIVDRSMRRTANLYVVNLAAADLVLSACFMWILLSNSFTRPSYSLGTLLCKLESFAQKNKETIKDVTENKVLTNRSCSDEVHLQTLIVGISGKGLKGYVRALFDTGSQNTYISKYAARMLKLENLRTEKIKHGLFGGVEMSENHNRYRFNLSSLDNKFNCQIEALDQTKICSSLPMIKNEKFIKLLESRGIDISDVRQHGDHCLFEENPEEIHLLLGADTAACLFTERIEHLPGHEIAAFETKLGWTLMGRLKGKNEKIDSSLSVLSLSLHVSDAKLSDLWRLDAIGILNEDDKTKSILEE</sequence>
<evidence type="ECO:0000256" key="9">
    <source>
        <dbReference type="SAM" id="Phobius"/>
    </source>
</evidence>
<dbReference type="EMBL" id="BMAW01097462">
    <property type="protein sequence ID" value="GFS79709.1"/>
    <property type="molecule type" value="Genomic_DNA"/>
</dbReference>
<dbReference type="PANTHER" id="PTHR24238:SF57">
    <property type="entry name" value="G-PROTEIN COUPLED RECEPTOR 83"/>
    <property type="match status" value="1"/>
</dbReference>
<name>A0A8X6T6B7_NEPPI</name>
<evidence type="ECO:0000259" key="10">
    <source>
        <dbReference type="PROSITE" id="PS50262"/>
    </source>
</evidence>
<evidence type="ECO:0000256" key="4">
    <source>
        <dbReference type="ARBA" id="ARBA00022989"/>
    </source>
</evidence>
<dbReference type="CDD" id="cd00637">
    <property type="entry name" value="7tm_classA_rhodopsin-like"/>
    <property type="match status" value="1"/>
</dbReference>
<comment type="similarity">
    <text evidence="2">Belongs to the G-protein coupled receptor 1 family.</text>
</comment>
<dbReference type="Gene3D" id="1.20.1070.10">
    <property type="entry name" value="Rhodopsin 7-helix transmembrane proteins"/>
    <property type="match status" value="1"/>
</dbReference>
<dbReference type="SUPFAM" id="SSF81321">
    <property type="entry name" value="Family A G protein-coupled receptor-like"/>
    <property type="match status" value="1"/>
</dbReference>
<dbReference type="Gene3D" id="2.40.70.10">
    <property type="entry name" value="Acid Proteases"/>
    <property type="match status" value="1"/>
</dbReference>
<evidence type="ECO:0000256" key="2">
    <source>
        <dbReference type="ARBA" id="ARBA00010663"/>
    </source>
</evidence>
<evidence type="ECO:0000256" key="7">
    <source>
        <dbReference type="ARBA" id="ARBA00023170"/>
    </source>
</evidence>
<keyword evidence="4 9" id="KW-1133">Transmembrane helix</keyword>
<dbReference type="InterPro" id="IPR017452">
    <property type="entry name" value="GPCR_Rhodpsn_7TM"/>
</dbReference>
<dbReference type="PROSITE" id="PS50262">
    <property type="entry name" value="G_PROTEIN_RECEP_F1_2"/>
    <property type="match status" value="1"/>
</dbReference>
<organism evidence="11 12">
    <name type="scientific">Nephila pilipes</name>
    <name type="common">Giant wood spider</name>
    <name type="synonym">Nephila maculata</name>
    <dbReference type="NCBI Taxonomy" id="299642"/>
    <lineage>
        <taxon>Eukaryota</taxon>
        <taxon>Metazoa</taxon>
        <taxon>Ecdysozoa</taxon>
        <taxon>Arthropoda</taxon>
        <taxon>Chelicerata</taxon>
        <taxon>Arachnida</taxon>
        <taxon>Araneae</taxon>
        <taxon>Araneomorphae</taxon>
        <taxon>Entelegynae</taxon>
        <taxon>Araneoidea</taxon>
        <taxon>Nephilidae</taxon>
        <taxon>Nephila</taxon>
    </lineage>
</organism>
<gene>
    <name evidence="11" type="primary">AVEN_221877_1</name>
    <name evidence="11" type="ORF">NPIL_695771</name>
</gene>
<comment type="caution">
    <text evidence="11">The sequence shown here is derived from an EMBL/GenBank/DDBJ whole genome shotgun (WGS) entry which is preliminary data.</text>
</comment>
<dbReference type="Pfam" id="PF00001">
    <property type="entry name" value="7tm_1"/>
    <property type="match status" value="1"/>
</dbReference>